<comment type="subcellular location">
    <subcellularLocation>
        <location evidence="1 10">Cell inner membrane</location>
    </subcellularLocation>
</comment>
<evidence type="ECO:0000313" key="15">
    <source>
        <dbReference type="Proteomes" id="UP000451565"/>
    </source>
</evidence>
<comment type="caution">
    <text evidence="14">The sequence shown here is derived from an EMBL/GenBank/DDBJ whole genome shotgun (WGS) entry which is preliminary data.</text>
</comment>
<dbReference type="Gene3D" id="1.10.40.60">
    <property type="entry name" value="EpsJ-like"/>
    <property type="match status" value="2"/>
</dbReference>
<evidence type="ECO:0000256" key="5">
    <source>
        <dbReference type="ARBA" id="ARBA00022519"/>
    </source>
</evidence>
<dbReference type="Pfam" id="PF21687">
    <property type="entry name" value="T2SSK_1st"/>
    <property type="match status" value="1"/>
</dbReference>
<organism evidence="14 15">
    <name type="scientific">Glaciimonas soli</name>
    <dbReference type="NCBI Taxonomy" id="2590999"/>
    <lineage>
        <taxon>Bacteria</taxon>
        <taxon>Pseudomonadati</taxon>
        <taxon>Pseudomonadota</taxon>
        <taxon>Betaproteobacteria</taxon>
        <taxon>Burkholderiales</taxon>
        <taxon>Oxalobacteraceae</taxon>
        <taxon>Glaciimonas</taxon>
    </lineage>
</organism>
<dbReference type="GO" id="GO:0009306">
    <property type="term" value="P:protein secretion"/>
    <property type="evidence" value="ECO:0007669"/>
    <property type="project" value="InterPro"/>
</dbReference>
<evidence type="ECO:0000256" key="3">
    <source>
        <dbReference type="ARBA" id="ARBA00022448"/>
    </source>
</evidence>
<feature type="domain" description="T2SS protein K second SAM-like" evidence="12">
    <location>
        <begin position="233"/>
        <end position="280"/>
    </location>
</feature>
<reference evidence="14 15" key="1">
    <citation type="submission" date="2019-10" db="EMBL/GenBank/DDBJ databases">
        <title>Glaciimonas soli sp. nov., a psychrophilic bacterium isolated from the forest soil of a high elevation mountain in Taiwan.</title>
        <authorList>
            <person name="Wang L.-T."/>
            <person name="Shieh W.Y."/>
        </authorList>
    </citation>
    <scope>NUCLEOTIDE SEQUENCE [LARGE SCALE GENOMIC DNA]</scope>
    <source>
        <strain evidence="14 15">GS1</strain>
    </source>
</reference>
<keyword evidence="3 10" id="KW-0813">Transport</keyword>
<evidence type="ECO:0000256" key="8">
    <source>
        <dbReference type="ARBA" id="ARBA00022989"/>
    </source>
</evidence>
<dbReference type="InterPro" id="IPR049031">
    <property type="entry name" value="T2SSK_SAM-like_1st"/>
</dbReference>
<keyword evidence="9 10" id="KW-0472">Membrane</keyword>
<evidence type="ECO:0000256" key="7">
    <source>
        <dbReference type="ARBA" id="ARBA00022927"/>
    </source>
</evidence>
<dbReference type="Pfam" id="PF03934">
    <property type="entry name" value="T2SSK"/>
    <property type="match status" value="1"/>
</dbReference>
<feature type="domain" description="T2SS protein K first SAM-like" evidence="13">
    <location>
        <begin position="128"/>
        <end position="229"/>
    </location>
</feature>
<dbReference type="RefSeq" id="WP_153234081.1">
    <property type="nucleotide sequence ID" value="NZ_WINI01000003.1"/>
</dbReference>
<evidence type="ECO:0000256" key="2">
    <source>
        <dbReference type="ARBA" id="ARBA00007246"/>
    </source>
</evidence>
<evidence type="ECO:0000313" key="14">
    <source>
        <dbReference type="EMBL" id="MQR00489.1"/>
    </source>
</evidence>
<dbReference type="GO" id="GO:0005886">
    <property type="term" value="C:plasma membrane"/>
    <property type="evidence" value="ECO:0007669"/>
    <property type="project" value="UniProtKB-SubCell"/>
</dbReference>
<keyword evidence="8 11" id="KW-1133">Transmembrane helix</keyword>
<dbReference type="AlphaFoldDB" id="A0A843YKW3"/>
<dbReference type="SUPFAM" id="SSF158544">
    <property type="entry name" value="GspK insert domain-like"/>
    <property type="match status" value="1"/>
</dbReference>
<dbReference type="Proteomes" id="UP000451565">
    <property type="component" value="Unassembled WGS sequence"/>
</dbReference>
<keyword evidence="7" id="KW-0653">Protein transport</keyword>
<evidence type="ECO:0000259" key="12">
    <source>
        <dbReference type="Pfam" id="PF03934"/>
    </source>
</evidence>
<dbReference type="InterPro" id="IPR005628">
    <property type="entry name" value="GspK"/>
</dbReference>
<evidence type="ECO:0000256" key="9">
    <source>
        <dbReference type="ARBA" id="ARBA00023136"/>
    </source>
</evidence>
<name>A0A843YKW3_9BURK</name>
<dbReference type="PIRSF" id="PIRSF002786">
    <property type="entry name" value="XcpX"/>
    <property type="match status" value="1"/>
</dbReference>
<keyword evidence="5 10" id="KW-0997">Cell inner membrane</keyword>
<evidence type="ECO:0000256" key="6">
    <source>
        <dbReference type="ARBA" id="ARBA00022692"/>
    </source>
</evidence>
<evidence type="ECO:0000256" key="10">
    <source>
        <dbReference type="PIRNR" id="PIRNR002786"/>
    </source>
</evidence>
<dbReference type="PANTHER" id="PTHR38831:SF1">
    <property type="entry name" value="TYPE II SECRETION SYSTEM PROTEIN K-RELATED"/>
    <property type="match status" value="1"/>
</dbReference>
<dbReference type="Gene3D" id="3.30.1300.30">
    <property type="entry name" value="GSPII I/J protein-like"/>
    <property type="match status" value="2"/>
</dbReference>
<evidence type="ECO:0000256" key="4">
    <source>
        <dbReference type="ARBA" id="ARBA00022475"/>
    </source>
</evidence>
<dbReference type="InterPro" id="IPR038072">
    <property type="entry name" value="GspK_central_sf"/>
</dbReference>
<keyword evidence="6 11" id="KW-0812">Transmembrane</keyword>
<sequence>MNTQQSLRSLSTCRFRSHHRQRGVAIITALLLTTLAITIVASLFWQQQVQVRSIENQRLQLQKEWILRGSLDWARLILREDGKITTADYLSEPWAAPLEATRLSQYAGDSTAEGDDAVLSGTIVDAQSRYNLVNLVKGGVVDPNEMKMFVRLLGILHVSAGLAPAIAQAMIPTALAAGSVIDPGSPVAPPPTAVLTQMPVLRIEDLLAIPGITPAIVNRLKDYIIVLPAATAVNINTASPEVLSARLDGMPISQVKALIANRENVYFRDSTDIATRVATIAPGATIDTTELSAASSFFLVNGKIRMGRAGLDTASLIERDRAGVNTTTKVIWSREL</sequence>
<evidence type="ECO:0000256" key="11">
    <source>
        <dbReference type="SAM" id="Phobius"/>
    </source>
</evidence>
<keyword evidence="15" id="KW-1185">Reference proteome</keyword>
<protein>
    <recommendedName>
        <fullName evidence="10">Type II secretion system protein K</fullName>
    </recommendedName>
</protein>
<dbReference type="PANTHER" id="PTHR38831">
    <property type="entry name" value="TYPE II SECRETION SYSTEM PROTEIN K"/>
    <property type="match status" value="1"/>
</dbReference>
<accession>A0A843YKW3</accession>
<evidence type="ECO:0000256" key="1">
    <source>
        <dbReference type="ARBA" id="ARBA00004533"/>
    </source>
</evidence>
<evidence type="ECO:0000259" key="13">
    <source>
        <dbReference type="Pfam" id="PF21687"/>
    </source>
</evidence>
<dbReference type="EMBL" id="WINI01000003">
    <property type="protein sequence ID" value="MQR00489.1"/>
    <property type="molecule type" value="Genomic_DNA"/>
</dbReference>
<comment type="similarity">
    <text evidence="2 10">Belongs to the GSP K family.</text>
</comment>
<dbReference type="NCBIfam" id="NF037980">
    <property type="entry name" value="T2SS_GspK"/>
    <property type="match status" value="1"/>
</dbReference>
<gene>
    <name evidence="14" type="ORF">GEV47_07320</name>
</gene>
<feature type="transmembrane region" description="Helical" evidence="11">
    <location>
        <begin position="24"/>
        <end position="45"/>
    </location>
</feature>
<dbReference type="OrthoDB" id="5293133at2"/>
<proteinExistence type="inferred from homology"/>
<keyword evidence="4 10" id="KW-1003">Cell membrane</keyword>
<dbReference type="InterPro" id="IPR049179">
    <property type="entry name" value="T2SSK_SAM-like_2nd"/>
</dbReference>